<evidence type="ECO:0000256" key="3">
    <source>
        <dbReference type="ARBA" id="ARBA00023136"/>
    </source>
</evidence>
<dbReference type="SUPFAM" id="SSF53850">
    <property type="entry name" value="Periplasmic binding protein-like II"/>
    <property type="match status" value="1"/>
</dbReference>
<evidence type="ECO:0000256" key="6">
    <source>
        <dbReference type="SAM" id="SignalP"/>
    </source>
</evidence>
<name>A0ABN8H0D2_9BACL</name>
<keyword evidence="4" id="KW-0564">Palmitate</keyword>
<dbReference type="PROSITE" id="PS51257">
    <property type="entry name" value="PROKAR_LIPOPROTEIN"/>
    <property type="match status" value="1"/>
</dbReference>
<evidence type="ECO:0000313" key="8">
    <source>
        <dbReference type="Proteomes" id="UP000838686"/>
    </source>
</evidence>
<proteinExistence type="predicted"/>
<dbReference type="Pfam" id="PF01547">
    <property type="entry name" value="SBP_bac_1"/>
    <property type="match status" value="1"/>
</dbReference>
<reference evidence="7" key="1">
    <citation type="submission" date="2022-01" db="EMBL/GenBank/DDBJ databases">
        <authorList>
            <person name="Criscuolo A."/>
        </authorList>
    </citation>
    <scope>NUCLEOTIDE SEQUENCE</scope>
    <source>
        <strain evidence="7">CIP111893</strain>
    </source>
</reference>
<dbReference type="PANTHER" id="PTHR43649">
    <property type="entry name" value="ARABINOSE-BINDING PROTEIN-RELATED"/>
    <property type="match status" value="1"/>
</dbReference>
<protein>
    <submittedName>
        <fullName evidence="7">Lactose-binding protein</fullName>
    </submittedName>
</protein>
<gene>
    <name evidence="7" type="primary">lacE</name>
    <name evidence="7" type="ORF">PAECIP111893_04978</name>
</gene>
<dbReference type="Proteomes" id="UP000838686">
    <property type="component" value="Unassembled WGS sequence"/>
</dbReference>
<dbReference type="Gene3D" id="3.40.190.10">
    <property type="entry name" value="Periplasmic binding protein-like II"/>
    <property type="match status" value="1"/>
</dbReference>
<dbReference type="PANTHER" id="PTHR43649:SF33">
    <property type="entry name" value="POLYGALACTURONAN_RHAMNOGALACTURONAN-BINDING PROTEIN YTCQ"/>
    <property type="match status" value="1"/>
</dbReference>
<organism evidence="7 8">
    <name type="scientific">Paenibacillus plantiphilus</name>
    <dbReference type="NCBI Taxonomy" id="2905650"/>
    <lineage>
        <taxon>Bacteria</taxon>
        <taxon>Bacillati</taxon>
        <taxon>Bacillota</taxon>
        <taxon>Bacilli</taxon>
        <taxon>Bacillales</taxon>
        <taxon>Paenibacillaceae</taxon>
        <taxon>Paenibacillus</taxon>
    </lineage>
</organism>
<keyword evidence="8" id="KW-1185">Reference proteome</keyword>
<keyword evidence="5" id="KW-0449">Lipoprotein</keyword>
<evidence type="ECO:0000256" key="2">
    <source>
        <dbReference type="ARBA" id="ARBA00022729"/>
    </source>
</evidence>
<evidence type="ECO:0000256" key="4">
    <source>
        <dbReference type="ARBA" id="ARBA00023139"/>
    </source>
</evidence>
<dbReference type="EMBL" id="CAKMMF010000042">
    <property type="protein sequence ID" value="CAH1223459.1"/>
    <property type="molecule type" value="Genomic_DNA"/>
</dbReference>
<dbReference type="InterPro" id="IPR050490">
    <property type="entry name" value="Bact_solute-bd_prot1"/>
</dbReference>
<feature type="signal peptide" evidence="6">
    <location>
        <begin position="1"/>
        <end position="21"/>
    </location>
</feature>
<dbReference type="InterPro" id="IPR006059">
    <property type="entry name" value="SBP"/>
</dbReference>
<evidence type="ECO:0000256" key="1">
    <source>
        <dbReference type="ARBA" id="ARBA00022475"/>
    </source>
</evidence>
<keyword evidence="1" id="KW-1003">Cell membrane</keyword>
<evidence type="ECO:0000256" key="5">
    <source>
        <dbReference type="ARBA" id="ARBA00023288"/>
    </source>
</evidence>
<evidence type="ECO:0000313" key="7">
    <source>
        <dbReference type="EMBL" id="CAH1223459.1"/>
    </source>
</evidence>
<dbReference type="RefSeq" id="WP_236346714.1">
    <property type="nucleotide sequence ID" value="NZ_CAKMMF010000042.1"/>
</dbReference>
<accession>A0ABN8H0D2</accession>
<feature type="chain" id="PRO_5045276128" evidence="6">
    <location>
        <begin position="22"/>
        <end position="440"/>
    </location>
</feature>
<comment type="caution">
    <text evidence="7">The sequence shown here is derived from an EMBL/GenBank/DDBJ whole genome shotgun (WGS) entry which is preliminary data.</text>
</comment>
<sequence>MKRFKLFTMLLITLLIVSACSSGNSNKDNEVAAPSDNPGEVSGDITVWAWALEAEYLSKTVIPAFTAEYPNIKVNMETIGNDQIYDKLTAGLAAGGSGLPDVTQIAVNKLPTFVNQFPKGFQEISNLGFDKHIGDFPESTIEAVKNLDGNVIAFPRDLGPVSVFYRVDIFEQAGVDPSTIVTWDDYIAAGKVIKEKTGVSMIGNRIGNQDDILRIMLQQQGKYYFDAEGKIDVNTVEMNRALAKIQEMNETGILLNTSNWDGQVAAMKNGKVATNPDAVWWSGTMLDQMPELSGKWGTFPLPVFKEGGVHAADNGGSALTILSSSKNKEAAYLFSEFASANTDMQLKALENHGLFPAYKAVYDEPYFNQNQEYFNNQPVFKQFAEVVKEIPPVNFTESNLVARQVATDQLSALILEGASPEKVIDNMKKQMAQQTGREAN</sequence>
<keyword evidence="3" id="KW-0472">Membrane</keyword>
<keyword evidence="2 6" id="KW-0732">Signal</keyword>
<dbReference type="CDD" id="cd13585">
    <property type="entry name" value="PBP2_TMBP_like"/>
    <property type="match status" value="1"/>
</dbReference>